<dbReference type="KEGG" id="csm:CSUB8521_1207"/>
<protein>
    <submittedName>
        <fullName evidence="8">Bifunctional folypolyglutamate synthetase / dihydrofolate synthetase</fullName>
        <ecNumber evidence="8">6.3.2.12</ecNumber>
        <ecNumber evidence="8">6.3.2.17</ecNumber>
    </submittedName>
</protein>
<dbReference type="InterPro" id="IPR036615">
    <property type="entry name" value="Mur_ligase_C_dom_sf"/>
</dbReference>
<dbReference type="GO" id="GO:0005524">
    <property type="term" value="F:ATP binding"/>
    <property type="evidence" value="ECO:0007669"/>
    <property type="project" value="UniProtKB-KW"/>
</dbReference>
<dbReference type="HOGENOM" id="CLU_015869_1_1_7"/>
<dbReference type="Gene3D" id="3.40.1190.10">
    <property type="entry name" value="Mur-like, catalytic domain"/>
    <property type="match status" value="1"/>
</dbReference>
<dbReference type="GO" id="GO:0004326">
    <property type="term" value="F:tetrahydrofolylpolyglutamate synthase activity"/>
    <property type="evidence" value="ECO:0007669"/>
    <property type="project" value="UniProtKB-EC"/>
</dbReference>
<dbReference type="InterPro" id="IPR001645">
    <property type="entry name" value="Folylpolyglutamate_synth"/>
</dbReference>
<evidence type="ECO:0000256" key="2">
    <source>
        <dbReference type="ARBA" id="ARBA00022598"/>
    </source>
</evidence>
<dbReference type="OrthoDB" id="9809356at2"/>
<dbReference type="EC" id="6.3.2.12" evidence="8"/>
<dbReference type="NCBIfam" id="TIGR01499">
    <property type="entry name" value="folC"/>
    <property type="match status" value="1"/>
</dbReference>
<dbReference type="EC" id="6.3.2.17" evidence="8"/>
<evidence type="ECO:0000256" key="5">
    <source>
        <dbReference type="ARBA" id="ARBA00022840"/>
    </source>
</evidence>
<evidence type="ECO:0000313" key="8">
    <source>
        <dbReference type="EMBL" id="AJC91038.1"/>
    </source>
</evidence>
<gene>
    <name evidence="8" type="primary">folC</name>
    <name evidence="8" type="ORF">CSUB8521_1207</name>
</gene>
<reference evidence="8 9" key="1">
    <citation type="journal article" date="2014" name="Genome Biol. Evol.">
        <title>Comparative Genomics of the Campylobacter lari Group.</title>
        <authorList>
            <person name="Miller W.G."/>
            <person name="Yee E."/>
            <person name="Chapman M.H."/>
            <person name="Smith T.P."/>
            <person name="Bono J.L."/>
            <person name="Huynh S."/>
            <person name="Parker C.T."/>
            <person name="Vandamme P."/>
            <person name="Luong K."/>
            <person name="Korlach J."/>
        </authorList>
    </citation>
    <scope>NUCLEOTIDE SEQUENCE [LARGE SCALE GENOMIC DNA]</scope>
    <source>
        <strain evidence="8 9">LMG 24374</strain>
    </source>
</reference>
<dbReference type="Gene3D" id="3.90.190.20">
    <property type="entry name" value="Mur ligase, C-terminal domain"/>
    <property type="match status" value="1"/>
</dbReference>
<evidence type="ECO:0000256" key="6">
    <source>
        <dbReference type="ARBA" id="ARBA00022842"/>
    </source>
</evidence>
<feature type="domain" description="Mur ligase central" evidence="7">
    <location>
        <begin position="43"/>
        <end position="206"/>
    </location>
</feature>
<organism evidence="8 9">
    <name type="scientific">Campylobacter subantarcticus LMG 24374</name>
    <dbReference type="NCBI Taxonomy" id="1388751"/>
    <lineage>
        <taxon>Bacteria</taxon>
        <taxon>Pseudomonadati</taxon>
        <taxon>Campylobacterota</taxon>
        <taxon>Epsilonproteobacteria</taxon>
        <taxon>Campylobacterales</taxon>
        <taxon>Campylobacteraceae</taxon>
        <taxon>Campylobacter</taxon>
    </lineage>
</organism>
<dbReference type="GO" id="GO:0005737">
    <property type="term" value="C:cytoplasm"/>
    <property type="evidence" value="ECO:0007669"/>
    <property type="project" value="TreeGrafter"/>
</dbReference>
<dbReference type="UniPathway" id="UPA00077">
    <property type="reaction ID" value="UER00157"/>
</dbReference>
<dbReference type="Proteomes" id="UP000031135">
    <property type="component" value="Chromosome"/>
</dbReference>
<evidence type="ECO:0000313" key="9">
    <source>
        <dbReference type="Proteomes" id="UP000031135"/>
    </source>
</evidence>
<dbReference type="SUPFAM" id="SSF53623">
    <property type="entry name" value="MurD-like peptide ligases, catalytic domain"/>
    <property type="match status" value="1"/>
</dbReference>
<evidence type="ECO:0000259" key="7">
    <source>
        <dbReference type="Pfam" id="PF08245"/>
    </source>
</evidence>
<evidence type="ECO:0000256" key="3">
    <source>
        <dbReference type="ARBA" id="ARBA00022723"/>
    </source>
</evidence>
<evidence type="ECO:0000256" key="1">
    <source>
        <dbReference type="ARBA" id="ARBA00008276"/>
    </source>
</evidence>
<dbReference type="RefSeq" id="WP_039664234.1">
    <property type="nucleotide sequence ID" value="NZ_CP007772.1"/>
</dbReference>
<proteinExistence type="inferred from homology"/>
<dbReference type="SUPFAM" id="SSF53244">
    <property type="entry name" value="MurD-like peptide ligases, peptide-binding domain"/>
    <property type="match status" value="1"/>
</dbReference>
<dbReference type="Pfam" id="PF08245">
    <property type="entry name" value="Mur_ligase_M"/>
    <property type="match status" value="1"/>
</dbReference>
<evidence type="ECO:0000256" key="4">
    <source>
        <dbReference type="ARBA" id="ARBA00022741"/>
    </source>
</evidence>
<dbReference type="InterPro" id="IPR036565">
    <property type="entry name" value="Mur-like_cat_sf"/>
</dbReference>
<dbReference type="AlphaFoldDB" id="A0A0A8HA91"/>
<dbReference type="GO" id="GO:0046872">
    <property type="term" value="F:metal ion binding"/>
    <property type="evidence" value="ECO:0007669"/>
    <property type="project" value="UniProtKB-KW"/>
</dbReference>
<dbReference type="PANTHER" id="PTHR11136">
    <property type="entry name" value="FOLYLPOLYGLUTAMATE SYNTHASE-RELATED"/>
    <property type="match status" value="1"/>
</dbReference>
<keyword evidence="3" id="KW-0479">Metal-binding</keyword>
<dbReference type="EMBL" id="CP007772">
    <property type="protein sequence ID" value="AJC91038.1"/>
    <property type="molecule type" value="Genomic_DNA"/>
</dbReference>
<accession>A0A0A8HA91</accession>
<dbReference type="InterPro" id="IPR013221">
    <property type="entry name" value="Mur_ligase_cen"/>
</dbReference>
<dbReference type="PANTHER" id="PTHR11136:SF0">
    <property type="entry name" value="DIHYDROFOLATE SYNTHETASE-RELATED"/>
    <property type="match status" value="1"/>
</dbReference>
<keyword evidence="4" id="KW-0547">Nucleotide-binding</keyword>
<keyword evidence="2 8" id="KW-0436">Ligase</keyword>
<comment type="similarity">
    <text evidence="1">Belongs to the folylpolyglutamate synthase family.</text>
</comment>
<name>A0A0A8HA91_9BACT</name>
<keyword evidence="5" id="KW-0067">ATP-binding</keyword>
<dbReference type="GO" id="GO:0008841">
    <property type="term" value="F:dihydrofolate synthase activity"/>
    <property type="evidence" value="ECO:0007669"/>
    <property type="project" value="UniProtKB-EC"/>
</dbReference>
<dbReference type="GO" id="GO:0046654">
    <property type="term" value="P:tetrahydrofolate biosynthetic process"/>
    <property type="evidence" value="ECO:0007669"/>
    <property type="project" value="UniProtKB-UniPathway"/>
</dbReference>
<keyword evidence="6" id="KW-0460">Magnesium</keyword>
<sequence>MKLQQVLSQKTMRVQKISRFFMMSMYEKYKEHFVKTKNIQIIGTNGKGSTGRFLALLLLKQGYKVGHYTSPHIFEFNERFWLNGEVVSDGLLEKAHENLESIFLEDVKRLSYFEYATFLAFFVFENCDYIILEAGVGGEYDATSVFERDFSIYTKIGFDHQDLLGKNLEEIARTKLKAMSANALICCNQESRVLSLAQKIANLKQACLYVSSWDKNETIGQYVQEYISKNQLAPFLKENLLVALEALALICAYDETKIIQSIISLPRLDLRGRCEQVSQNVFVDVGHNEMAALALIEIFKEKKVHLVYNCFLDKDSYKILKVLKPIIKIVEIYEYESRDRPLAGSALLENLEKLNITYQKFNAIKKDELYLVFGSFVLVENFLRGNNER</sequence>